<organism evidence="1 2">
    <name type="scientific">Vitrella brassicaformis (strain CCMP3155)</name>
    <dbReference type="NCBI Taxonomy" id="1169540"/>
    <lineage>
        <taxon>Eukaryota</taxon>
        <taxon>Sar</taxon>
        <taxon>Alveolata</taxon>
        <taxon>Colpodellida</taxon>
        <taxon>Vitrellaceae</taxon>
        <taxon>Vitrella</taxon>
    </lineage>
</organism>
<dbReference type="AlphaFoldDB" id="A0A0G4F7W0"/>
<dbReference type="PhylomeDB" id="A0A0G4F7W0"/>
<dbReference type="Proteomes" id="UP000041254">
    <property type="component" value="Unassembled WGS sequence"/>
</dbReference>
<evidence type="ECO:0008006" key="3">
    <source>
        <dbReference type="Google" id="ProtNLM"/>
    </source>
</evidence>
<dbReference type="Pfam" id="PF13911">
    <property type="entry name" value="AhpC-TSA_2"/>
    <property type="match status" value="1"/>
</dbReference>
<dbReference type="VEuPathDB" id="CryptoDB:Vbra_14675"/>
<reference evidence="1 2" key="1">
    <citation type="submission" date="2014-11" db="EMBL/GenBank/DDBJ databases">
        <authorList>
            <person name="Zhu J."/>
            <person name="Qi W."/>
            <person name="Song R."/>
        </authorList>
    </citation>
    <scope>NUCLEOTIDE SEQUENCE [LARGE SCALE GENOMIC DNA]</scope>
</reference>
<evidence type="ECO:0000313" key="2">
    <source>
        <dbReference type="Proteomes" id="UP000041254"/>
    </source>
</evidence>
<proteinExistence type="predicted"/>
<accession>A0A0G4F7W0</accession>
<dbReference type="InParanoid" id="A0A0G4F7W0"/>
<name>A0A0G4F7W0_VITBC</name>
<dbReference type="InterPro" id="IPR032801">
    <property type="entry name" value="PXL2A/B/C"/>
</dbReference>
<gene>
    <name evidence="1" type="ORF">Vbra_14675</name>
</gene>
<protein>
    <recommendedName>
        <fullName evidence="3">Alkyl hydroperoxide reductase subunit C/ Thiol specific antioxidant domain-containing protein</fullName>
    </recommendedName>
</protein>
<dbReference type="OrthoDB" id="40334at2759"/>
<dbReference type="EMBL" id="CDMY01000385">
    <property type="protein sequence ID" value="CEM08632.1"/>
    <property type="molecule type" value="Genomic_DNA"/>
</dbReference>
<keyword evidence="2" id="KW-1185">Reference proteome</keyword>
<evidence type="ECO:0000313" key="1">
    <source>
        <dbReference type="EMBL" id="CEM08632.1"/>
    </source>
</evidence>
<sequence>MEELTAALPALERARVTLLAVSIGTPDKAKKLVDDLGYLNDQILFVDIPPDLKAYRAVGLLPSFFTRPRRVPPDLGGPLQLLNPFRFQENIRVIREQFDAFLPRKEIADKWRPRPYAPTQVKAVSQQGGAFVYDSKGELIFASRDRIPPEYVPVPELLDIVGVKTAAA</sequence>